<dbReference type="Proteomes" id="UP001174694">
    <property type="component" value="Unassembled WGS sequence"/>
</dbReference>
<dbReference type="Gene3D" id="3.30.559.10">
    <property type="entry name" value="Chloramphenicol acetyltransferase-like domain"/>
    <property type="match status" value="2"/>
</dbReference>
<accession>A0AA38R484</accession>
<protein>
    <submittedName>
        <fullName evidence="1">LysR family regulatory protein</fullName>
    </submittedName>
</protein>
<dbReference type="InterPro" id="IPR023213">
    <property type="entry name" value="CAT-like_dom_sf"/>
</dbReference>
<proteinExistence type="predicted"/>
<reference evidence="1" key="1">
    <citation type="submission" date="2022-07" db="EMBL/GenBank/DDBJ databases">
        <title>Fungi with potential for degradation of polypropylene.</title>
        <authorList>
            <person name="Gostincar C."/>
        </authorList>
    </citation>
    <scope>NUCLEOTIDE SEQUENCE</scope>
    <source>
        <strain evidence="1">EXF-13308</strain>
    </source>
</reference>
<keyword evidence="2" id="KW-1185">Reference proteome</keyword>
<evidence type="ECO:0000313" key="1">
    <source>
        <dbReference type="EMBL" id="KAJ9133731.1"/>
    </source>
</evidence>
<evidence type="ECO:0000313" key="2">
    <source>
        <dbReference type="Proteomes" id="UP001174694"/>
    </source>
</evidence>
<gene>
    <name evidence="1" type="ORF">NKR23_g10593</name>
</gene>
<comment type="caution">
    <text evidence="1">The sequence shown here is derived from an EMBL/GenBank/DDBJ whole genome shotgun (WGS) entry which is preliminary data.</text>
</comment>
<dbReference type="EMBL" id="JANBVO010000048">
    <property type="protein sequence ID" value="KAJ9133731.1"/>
    <property type="molecule type" value="Genomic_DNA"/>
</dbReference>
<sequence length="485" mass="54041">MFGKSAVPDTVPTDTIVPLHFFDDAAPWRNFILYSMFVFEDVLDPQKLRDSLEALATRDGWRKLGARLRRNNQGGLVYHIPTEFTKDRRPLTYSHITHDMNAADHPVASRLPRPSTRPAIVGDPDDYRPLFHCEGGPVKLDDYLNADIPQLGLHIVSFKDKTAVCMYWPHTMMDAMGKRALLDAWMLILNGRGDEVVVPQGADTDPLAEFGKHPTEPYKLADRHLSLLGLAGYGLSNIINFTKTQENRVVCVPASFVAKLQEQAAHDLAVDTGSEKPTFLSEGDVLCAWWTRIAVTHLPRDSKRNVVLNNAYSLRNPLSGDLFERPGTAGERIAYVSNAVGFIFVTMPVRDVFEKPLGHVAARIRRAITELGSREQVEAFAAMWRVAPGKLPPMFGERTMHMITYSNWLKAKLFELDFSAAVVTPGPTSGNRKPGQPSYIQNNQFGLILPDAFPIIGKDADGNFWLSGYMNPGVWAKMEADLAQA</sequence>
<name>A0AA38R484_9PEZI</name>
<organism evidence="1 2">
    <name type="scientific">Pleurostoma richardsiae</name>
    <dbReference type="NCBI Taxonomy" id="41990"/>
    <lineage>
        <taxon>Eukaryota</taxon>
        <taxon>Fungi</taxon>
        <taxon>Dikarya</taxon>
        <taxon>Ascomycota</taxon>
        <taxon>Pezizomycotina</taxon>
        <taxon>Sordariomycetes</taxon>
        <taxon>Sordariomycetidae</taxon>
        <taxon>Calosphaeriales</taxon>
        <taxon>Pleurostomataceae</taxon>
        <taxon>Pleurostoma</taxon>
    </lineage>
</organism>
<dbReference type="AlphaFoldDB" id="A0AA38R484"/>